<evidence type="ECO:0000313" key="2">
    <source>
        <dbReference type="EMBL" id="CAI9301087.1"/>
    </source>
</evidence>
<dbReference type="PANTHER" id="PTHR31374">
    <property type="entry name" value="AUXIN-INDUCED PROTEIN-LIKE-RELATED"/>
    <property type="match status" value="1"/>
</dbReference>
<accession>A0AA36A0N1</accession>
<name>A0AA36A0N1_LACSI</name>
<dbReference type="EMBL" id="OX465085">
    <property type="protein sequence ID" value="CAI9301087.1"/>
    <property type="molecule type" value="Genomic_DNA"/>
</dbReference>
<evidence type="ECO:0008006" key="4">
    <source>
        <dbReference type="Google" id="ProtNLM"/>
    </source>
</evidence>
<dbReference type="InterPro" id="IPR003676">
    <property type="entry name" value="SAUR_fam"/>
</dbReference>
<organism evidence="2 3">
    <name type="scientific">Lactuca saligna</name>
    <name type="common">Willowleaf lettuce</name>
    <dbReference type="NCBI Taxonomy" id="75948"/>
    <lineage>
        <taxon>Eukaryota</taxon>
        <taxon>Viridiplantae</taxon>
        <taxon>Streptophyta</taxon>
        <taxon>Embryophyta</taxon>
        <taxon>Tracheophyta</taxon>
        <taxon>Spermatophyta</taxon>
        <taxon>Magnoliopsida</taxon>
        <taxon>eudicotyledons</taxon>
        <taxon>Gunneridae</taxon>
        <taxon>Pentapetalae</taxon>
        <taxon>asterids</taxon>
        <taxon>campanulids</taxon>
        <taxon>Asterales</taxon>
        <taxon>Asteraceae</taxon>
        <taxon>Cichorioideae</taxon>
        <taxon>Cichorieae</taxon>
        <taxon>Lactucinae</taxon>
        <taxon>Lactuca</taxon>
    </lineage>
</organism>
<dbReference type="AlphaFoldDB" id="A0AA36A0N1"/>
<evidence type="ECO:0000256" key="1">
    <source>
        <dbReference type="ARBA" id="ARBA00006974"/>
    </source>
</evidence>
<comment type="similarity">
    <text evidence="1">Belongs to the ARG7 family.</text>
</comment>
<reference evidence="2" key="1">
    <citation type="submission" date="2023-04" db="EMBL/GenBank/DDBJ databases">
        <authorList>
            <person name="Vijverberg K."/>
            <person name="Xiong W."/>
            <person name="Schranz E."/>
        </authorList>
    </citation>
    <scope>NUCLEOTIDE SEQUENCE</scope>
</reference>
<evidence type="ECO:0000313" key="3">
    <source>
        <dbReference type="Proteomes" id="UP001177003"/>
    </source>
</evidence>
<keyword evidence="3" id="KW-1185">Reference proteome</keyword>
<gene>
    <name evidence="2" type="ORF">LSALG_LOCUS39667</name>
</gene>
<dbReference type="PANTHER" id="PTHR31374:SF28">
    <property type="entry name" value="SAUR-LIKE AUXIN-RESPONSIVE PROTEIN FAMILY"/>
    <property type="match status" value="1"/>
</dbReference>
<proteinExistence type="inferred from homology"/>
<dbReference type="Pfam" id="PF02519">
    <property type="entry name" value="Auxin_inducible"/>
    <property type="match status" value="1"/>
</dbReference>
<dbReference type="Proteomes" id="UP001177003">
    <property type="component" value="Chromosome 9"/>
</dbReference>
<dbReference type="GO" id="GO:0009733">
    <property type="term" value="P:response to auxin"/>
    <property type="evidence" value="ECO:0007669"/>
    <property type="project" value="InterPro"/>
</dbReference>
<sequence>MLRRKSCSLKKLVKKATYRTRYLSFEKFYVKQESLLRYDIEGYTSTSITSITAAAASIRRGFFAVYVGAERQRFVVPTSCLSHPLFKILLAKASEEFGYNQKNSLVIPCSVAAFQEVVMVTKCCSCMFDFGRFLEEFII</sequence>
<protein>
    <recommendedName>
        <fullName evidence="4">Auxin-responsive protein</fullName>
    </recommendedName>
</protein>